<proteinExistence type="predicted"/>
<keyword evidence="2" id="KW-1185">Reference proteome</keyword>
<dbReference type="Proteomes" id="UP000763641">
    <property type="component" value="Unassembled WGS sequence"/>
</dbReference>
<reference evidence="1 2" key="1">
    <citation type="submission" date="2020-12" db="EMBL/GenBank/DDBJ databases">
        <title>Sphingomonas sp.</title>
        <authorList>
            <person name="Kim M.K."/>
        </authorList>
    </citation>
    <scope>NUCLEOTIDE SEQUENCE [LARGE SCALE GENOMIC DNA]</scope>
    <source>
        <strain evidence="1 2">BT552</strain>
    </source>
</reference>
<evidence type="ECO:0000313" key="1">
    <source>
        <dbReference type="EMBL" id="MBM6577598.1"/>
    </source>
</evidence>
<accession>A0ABS2D9I4</accession>
<organism evidence="1 2">
    <name type="scientific">Sphingomonas longa</name>
    <dbReference type="NCBI Taxonomy" id="2778730"/>
    <lineage>
        <taxon>Bacteria</taxon>
        <taxon>Pseudomonadati</taxon>
        <taxon>Pseudomonadota</taxon>
        <taxon>Alphaproteobacteria</taxon>
        <taxon>Sphingomonadales</taxon>
        <taxon>Sphingomonadaceae</taxon>
        <taxon>Sphingomonas</taxon>
    </lineage>
</organism>
<protein>
    <submittedName>
        <fullName evidence="1">Uncharacterized protein</fullName>
    </submittedName>
</protein>
<dbReference type="RefSeq" id="WP_204199701.1">
    <property type="nucleotide sequence ID" value="NZ_JAFEMC010000004.1"/>
</dbReference>
<sequence length="215" mass="24077">MLKLGDGDAPLLTPSEARDNLQAYRDAVPVRIDILRLVLRDLGLVLDEAYTDAAGFVGRLHPVMLAELPALYRPELARREAWEMSDRAGDAIVLSFMGDLAMLTGDVLIRAAPGAFWGMDLDPRDRTKFARARPCLLGLVDRHFPDAEPDVFHLEAEWFGYYANMDDPARLAPAEPLPGRWTDVIGGILPERLERYRAAPDIAQRRARGWMREAA</sequence>
<name>A0ABS2D9I4_9SPHN</name>
<gene>
    <name evidence="1" type="ORF">ILT43_14545</name>
</gene>
<comment type="caution">
    <text evidence="1">The sequence shown here is derived from an EMBL/GenBank/DDBJ whole genome shotgun (WGS) entry which is preliminary data.</text>
</comment>
<dbReference type="EMBL" id="JAFEMC010000004">
    <property type="protein sequence ID" value="MBM6577598.1"/>
    <property type="molecule type" value="Genomic_DNA"/>
</dbReference>
<evidence type="ECO:0000313" key="2">
    <source>
        <dbReference type="Proteomes" id="UP000763641"/>
    </source>
</evidence>